<accession>A0A1F7HD49</accession>
<feature type="transmembrane region" description="Helical" evidence="2">
    <location>
        <begin position="12"/>
        <end position="33"/>
    </location>
</feature>
<dbReference type="Proteomes" id="UP000177027">
    <property type="component" value="Unassembled WGS sequence"/>
</dbReference>
<evidence type="ECO:0000313" key="4">
    <source>
        <dbReference type="Proteomes" id="UP000177027"/>
    </source>
</evidence>
<evidence type="ECO:0000313" key="3">
    <source>
        <dbReference type="EMBL" id="OGK29207.1"/>
    </source>
</evidence>
<gene>
    <name evidence="3" type="ORF">A3D06_01125</name>
</gene>
<name>A0A1F7HD49_9BACT</name>
<organism evidence="3 4">
    <name type="scientific">Candidatus Roizmanbacteria bacterium RIFCSPHIGHO2_02_FULL_40_9</name>
    <dbReference type="NCBI Taxonomy" id="1802042"/>
    <lineage>
        <taxon>Bacteria</taxon>
        <taxon>Candidatus Roizmaniibacteriota</taxon>
    </lineage>
</organism>
<feature type="region of interest" description="Disordered" evidence="1">
    <location>
        <begin position="37"/>
        <end position="63"/>
    </location>
</feature>
<protein>
    <submittedName>
        <fullName evidence="3">Uncharacterized protein</fullName>
    </submittedName>
</protein>
<proteinExistence type="predicted"/>
<evidence type="ECO:0000256" key="1">
    <source>
        <dbReference type="SAM" id="MobiDB-lite"/>
    </source>
</evidence>
<dbReference type="AlphaFoldDB" id="A0A1F7HD49"/>
<keyword evidence="2" id="KW-0812">Transmembrane</keyword>
<keyword evidence="2" id="KW-0472">Membrane</keyword>
<keyword evidence="2" id="KW-1133">Transmembrane helix</keyword>
<sequence length="173" mass="20069">MALKTMTRNKLIAIISIILLLLVFLITFITARLRKPSSQEQPQDMTRTTRVSPTSLLRQPTTSQRGNFPTLSITLPVDPTRYVEDYSKKLDDVKKTDEFALKNYPDVYLANKCPFKNDFFSITEELIRDNGGYYRFNVTLNGDQSQSKEEFMKWLKNLGLKDTQIESLEIVYK</sequence>
<dbReference type="EMBL" id="MFZS01000014">
    <property type="protein sequence ID" value="OGK29207.1"/>
    <property type="molecule type" value="Genomic_DNA"/>
</dbReference>
<reference evidence="3 4" key="1">
    <citation type="journal article" date="2016" name="Nat. Commun.">
        <title>Thousands of microbial genomes shed light on interconnected biogeochemical processes in an aquifer system.</title>
        <authorList>
            <person name="Anantharaman K."/>
            <person name="Brown C.T."/>
            <person name="Hug L.A."/>
            <person name="Sharon I."/>
            <person name="Castelle C.J."/>
            <person name="Probst A.J."/>
            <person name="Thomas B.C."/>
            <person name="Singh A."/>
            <person name="Wilkins M.J."/>
            <person name="Karaoz U."/>
            <person name="Brodie E.L."/>
            <person name="Williams K.H."/>
            <person name="Hubbard S.S."/>
            <person name="Banfield J.F."/>
        </authorList>
    </citation>
    <scope>NUCLEOTIDE SEQUENCE [LARGE SCALE GENOMIC DNA]</scope>
</reference>
<comment type="caution">
    <text evidence="3">The sequence shown here is derived from an EMBL/GenBank/DDBJ whole genome shotgun (WGS) entry which is preliminary data.</text>
</comment>
<evidence type="ECO:0000256" key="2">
    <source>
        <dbReference type="SAM" id="Phobius"/>
    </source>
</evidence>